<dbReference type="Proteomes" id="UP000824998">
    <property type="component" value="Unassembled WGS sequence"/>
</dbReference>
<comment type="caution">
    <text evidence="2">The sequence shown here is derived from an EMBL/GenBank/DDBJ whole genome shotgun (WGS) entry which is preliminary data.</text>
</comment>
<feature type="compositionally biased region" description="Basic and acidic residues" evidence="1">
    <location>
        <begin position="282"/>
        <end position="292"/>
    </location>
</feature>
<reference evidence="2" key="1">
    <citation type="journal article" date="2021" name="IMA Fungus">
        <title>Genomic characterization of three marine fungi, including Emericellopsis atlantica sp. nov. with signatures of a generalist lifestyle and marine biomass degradation.</title>
        <authorList>
            <person name="Hagestad O.C."/>
            <person name="Hou L."/>
            <person name="Andersen J.H."/>
            <person name="Hansen E.H."/>
            <person name="Altermark B."/>
            <person name="Li C."/>
            <person name="Kuhnert E."/>
            <person name="Cox R.J."/>
            <person name="Crous P.W."/>
            <person name="Spatafora J.W."/>
            <person name="Lail K."/>
            <person name="Amirebrahimi M."/>
            <person name="Lipzen A."/>
            <person name="Pangilinan J."/>
            <person name="Andreopoulos W."/>
            <person name="Hayes R.D."/>
            <person name="Ng V."/>
            <person name="Grigoriev I.V."/>
            <person name="Jackson S.A."/>
            <person name="Sutton T.D.S."/>
            <person name="Dobson A.D.W."/>
            <person name="Rama T."/>
        </authorList>
    </citation>
    <scope>NUCLEOTIDE SEQUENCE</scope>
    <source>
        <strain evidence="2">TRa018bII</strain>
    </source>
</reference>
<dbReference type="InterPro" id="IPR046896">
    <property type="entry name" value="Cup1-like_N"/>
</dbReference>
<dbReference type="OrthoDB" id="3925971at2759"/>
<name>A0A9P8C1K8_9HELO</name>
<sequence length="304" mass="34924">MPRQFLPKKSSVHRIACTALYRACLSQCASIPLPPELLTRGRSNPLAHLIRKKFRQNVDVTSSAQVVRALETGYACEQLLRHAASGDTIAKTQVIDLLTILHDEYLHAKAVTPKPIPRPRPPIPERYSGAPRLLHVRPRPEGTLTARRRVPTMGFVSNGTVGFLMTKKPQSAFLSRVLKQKDTQRRAWLRRSAEYEHNSDMGLLEDRWDEDMGSELDVEGIESKGEGVVVSWGREYKRQADELNRTRMDEFTRTSRTGRRMMEIVWEERELAKKERAKRKHERNERKWKDEGGGQNGRKLVGRL</sequence>
<evidence type="ECO:0000313" key="2">
    <source>
        <dbReference type="EMBL" id="KAG9230548.1"/>
    </source>
</evidence>
<accession>A0A9P8C1K8</accession>
<dbReference type="CDD" id="cd20273">
    <property type="entry name" value="Complex1_LYR_unchar"/>
    <property type="match status" value="1"/>
</dbReference>
<proteinExistence type="predicted"/>
<evidence type="ECO:0000256" key="1">
    <source>
        <dbReference type="SAM" id="MobiDB-lite"/>
    </source>
</evidence>
<evidence type="ECO:0000313" key="3">
    <source>
        <dbReference type="Proteomes" id="UP000824998"/>
    </source>
</evidence>
<feature type="region of interest" description="Disordered" evidence="1">
    <location>
        <begin position="273"/>
        <end position="304"/>
    </location>
</feature>
<dbReference type="AlphaFoldDB" id="A0A9P8C1K8"/>
<keyword evidence="3" id="KW-1185">Reference proteome</keyword>
<organism evidence="2 3">
    <name type="scientific">Amylocarpus encephaloides</name>
    <dbReference type="NCBI Taxonomy" id="45428"/>
    <lineage>
        <taxon>Eukaryota</taxon>
        <taxon>Fungi</taxon>
        <taxon>Dikarya</taxon>
        <taxon>Ascomycota</taxon>
        <taxon>Pezizomycotina</taxon>
        <taxon>Leotiomycetes</taxon>
        <taxon>Helotiales</taxon>
        <taxon>Helotiales incertae sedis</taxon>
        <taxon>Amylocarpus</taxon>
    </lineage>
</organism>
<protein>
    <submittedName>
        <fullName evidence="2">Uncharacterized protein</fullName>
    </submittedName>
</protein>
<gene>
    <name evidence="2" type="ORF">BJ875DRAFT_471895</name>
</gene>
<dbReference type="EMBL" id="MU251663">
    <property type="protein sequence ID" value="KAG9230548.1"/>
    <property type="molecule type" value="Genomic_DNA"/>
</dbReference>